<dbReference type="SUPFAM" id="SSF57903">
    <property type="entry name" value="FYVE/PHD zinc finger"/>
    <property type="match status" value="1"/>
</dbReference>
<dbReference type="CDD" id="cd15489">
    <property type="entry name" value="PHD_SF"/>
    <property type="match status" value="1"/>
</dbReference>
<dbReference type="InterPro" id="IPR011011">
    <property type="entry name" value="Znf_FYVE_PHD"/>
</dbReference>
<feature type="domain" description="FP protein C-terminal" evidence="3">
    <location>
        <begin position="266"/>
        <end position="318"/>
    </location>
</feature>
<evidence type="ECO:0000313" key="4">
    <source>
        <dbReference type="EMBL" id="CAG6469600.1"/>
    </source>
</evidence>
<feature type="region of interest" description="Disordered" evidence="2">
    <location>
        <begin position="320"/>
        <end position="341"/>
    </location>
</feature>
<organism evidence="4">
    <name type="scientific">Culex pipiens</name>
    <name type="common">House mosquito</name>
    <dbReference type="NCBI Taxonomy" id="7175"/>
    <lineage>
        <taxon>Eukaryota</taxon>
        <taxon>Metazoa</taxon>
        <taxon>Ecdysozoa</taxon>
        <taxon>Arthropoda</taxon>
        <taxon>Hexapoda</taxon>
        <taxon>Insecta</taxon>
        <taxon>Pterygota</taxon>
        <taxon>Neoptera</taxon>
        <taxon>Endopterygota</taxon>
        <taxon>Diptera</taxon>
        <taxon>Nematocera</taxon>
        <taxon>Culicoidea</taxon>
        <taxon>Culicidae</taxon>
        <taxon>Culicinae</taxon>
        <taxon>Culicini</taxon>
        <taxon>Culex</taxon>
        <taxon>Culex</taxon>
    </lineage>
</organism>
<evidence type="ECO:0000256" key="2">
    <source>
        <dbReference type="SAM" id="MobiDB-lite"/>
    </source>
</evidence>
<keyword evidence="1" id="KW-0175">Coiled coil</keyword>
<evidence type="ECO:0000259" key="3">
    <source>
        <dbReference type="Pfam" id="PF25298"/>
    </source>
</evidence>
<dbReference type="Pfam" id="PF25298">
    <property type="entry name" value="Baculo_FP_2nd"/>
    <property type="match status" value="1"/>
</dbReference>
<name>A0A8D8B9S7_CULPI</name>
<dbReference type="InterPro" id="IPR057251">
    <property type="entry name" value="FP_C"/>
</dbReference>
<proteinExistence type="predicted"/>
<feature type="coiled-coil region" evidence="1">
    <location>
        <begin position="76"/>
        <end position="170"/>
    </location>
</feature>
<dbReference type="Gene3D" id="3.30.40.10">
    <property type="entry name" value="Zinc/RING finger domain, C3HC4 (zinc finger)"/>
    <property type="match status" value="1"/>
</dbReference>
<evidence type="ECO:0000256" key="1">
    <source>
        <dbReference type="SAM" id="Coils"/>
    </source>
</evidence>
<dbReference type="EMBL" id="HBUE01063279">
    <property type="protein sequence ID" value="CAG6469600.1"/>
    <property type="molecule type" value="Transcribed_RNA"/>
</dbReference>
<dbReference type="InterPro" id="IPR013083">
    <property type="entry name" value="Znf_RING/FYVE/PHD"/>
</dbReference>
<protein>
    <submittedName>
        <fullName evidence="4">(northern house mosquito) hypothetical protein</fullName>
    </submittedName>
</protein>
<feature type="compositionally biased region" description="Polar residues" evidence="2">
    <location>
        <begin position="329"/>
        <end position="341"/>
    </location>
</feature>
<reference evidence="4" key="1">
    <citation type="submission" date="2021-05" db="EMBL/GenBank/DDBJ databases">
        <authorList>
            <person name="Alioto T."/>
            <person name="Alioto T."/>
            <person name="Gomez Garrido J."/>
        </authorList>
    </citation>
    <scope>NUCLEOTIDE SEQUENCE</scope>
</reference>
<dbReference type="AlphaFoldDB" id="A0A8D8B9S7"/>
<accession>A0A8D8B9S7</accession>
<sequence>MSHGEDAIVCAGCEKEEADENKVIECVECHRYWHTKCKKLYGSTARRARSKPFLCSTECSELRSSVENDKKAEGLIAKVLSEVQCMRQEHAESNRELRNAFKELEKSQSFLAEKFEGINNDIKDLKLGQHFLKGQVDEVHERYENVGATVERLEKEVDQHNRANIKKNAVILGVPATKDENITAVIKAIAEAINCQLPEDAFFEAKRMGDQKDGGKVAPIRVVFANEETKEMLFDCKRTHGVLKAAQLGSNFASVSGRIVLRDELTPYGINLLREVRDLQESLEIKYVWPGRDGVILMRRTENSKIERVRDKGDVRKLNQRRAKRSLDETNSSFNMSTDSSPRIQQESKKALIVCCFFIMKCIFFL</sequence>